<name>A0A4Q0MB22_9HYPH</name>
<comment type="cofactor">
    <cofactor evidence="1 4">
        <name>a divalent metal cation</name>
        <dbReference type="ChEBI" id="CHEBI:60240"/>
    </cofactor>
</comment>
<organism evidence="5 6">
    <name type="scientific">Hansschlegelia zhihuaiae</name>
    <dbReference type="NCBI Taxonomy" id="405005"/>
    <lineage>
        <taxon>Bacteria</taxon>
        <taxon>Pseudomonadati</taxon>
        <taxon>Pseudomonadota</taxon>
        <taxon>Alphaproteobacteria</taxon>
        <taxon>Hyphomicrobiales</taxon>
        <taxon>Methylopilaceae</taxon>
        <taxon>Hansschlegelia</taxon>
    </lineage>
</organism>
<dbReference type="EMBL" id="RYFI01000018">
    <property type="protein sequence ID" value="RXF70305.1"/>
    <property type="molecule type" value="Genomic_DNA"/>
</dbReference>
<dbReference type="InterPro" id="IPR029001">
    <property type="entry name" value="ITPase-like_fam"/>
</dbReference>
<dbReference type="Gene3D" id="3.90.950.10">
    <property type="match status" value="1"/>
</dbReference>
<evidence type="ECO:0000256" key="2">
    <source>
        <dbReference type="ARBA" id="ARBA00022801"/>
    </source>
</evidence>
<dbReference type="Proteomes" id="UP000289708">
    <property type="component" value="Unassembled WGS sequence"/>
</dbReference>
<comment type="caution">
    <text evidence="4">Lacks conserved residue(s) required for the propagation of feature annotation.</text>
</comment>
<keyword evidence="3 4" id="KW-0546">Nucleotide metabolism</keyword>
<keyword evidence="2 4" id="KW-0378">Hydrolase</keyword>
<comment type="function">
    <text evidence="4">Nucleoside triphosphate pyrophosphatase. May have a dual role in cell division arrest and in preventing the incorporation of modified nucleotides into cellular nucleic acids.</text>
</comment>
<sequence length="205" mass="21325">MSALWREPAPLVLASKSAIRMAILKDAGLPVQARPAELDERAVEAQLSGDGANPANVAGALAVAKAIDVSSRLAGRLVVGADQTLSLDGERFTKPVSRDAGRSQLLRLSGRTHALFSGAAIVRDGHVLWSGVAEVRLATRPLGEDFLDAYLEAAGEGALTSVGGYQFEGIGAQLFERVEGDYFAILGLPLLPVLAALRSLGALAS</sequence>
<dbReference type="GO" id="GO:0009117">
    <property type="term" value="P:nucleotide metabolic process"/>
    <property type="evidence" value="ECO:0007669"/>
    <property type="project" value="UniProtKB-KW"/>
</dbReference>
<dbReference type="RefSeq" id="WP_128778716.1">
    <property type="nucleotide sequence ID" value="NZ_RYFI01000018.1"/>
</dbReference>
<keyword evidence="6" id="KW-1185">Reference proteome</keyword>
<dbReference type="SUPFAM" id="SSF52972">
    <property type="entry name" value="ITPase-like"/>
    <property type="match status" value="1"/>
</dbReference>
<accession>A0A4Q0MB22</accession>
<evidence type="ECO:0000313" key="5">
    <source>
        <dbReference type="EMBL" id="RXF70305.1"/>
    </source>
</evidence>
<evidence type="ECO:0000256" key="4">
    <source>
        <dbReference type="HAMAP-Rule" id="MF_00528"/>
    </source>
</evidence>
<comment type="similarity">
    <text evidence="4">Belongs to the Maf family.</text>
</comment>
<dbReference type="Pfam" id="PF02545">
    <property type="entry name" value="Maf"/>
    <property type="match status" value="1"/>
</dbReference>
<dbReference type="PANTHER" id="PTHR43213:SF5">
    <property type="entry name" value="BIFUNCTIONAL DTTP_UTP PYROPHOSPHATASE_METHYLTRANSFERASE PROTEIN-RELATED"/>
    <property type="match status" value="1"/>
</dbReference>
<dbReference type="GO" id="GO:0047429">
    <property type="term" value="F:nucleoside triphosphate diphosphatase activity"/>
    <property type="evidence" value="ECO:0007669"/>
    <property type="project" value="UniProtKB-EC"/>
</dbReference>
<dbReference type="CDD" id="cd00555">
    <property type="entry name" value="Maf"/>
    <property type="match status" value="1"/>
</dbReference>
<gene>
    <name evidence="5" type="ORF">EK403_17285</name>
</gene>
<comment type="catalytic activity">
    <reaction evidence="4">
        <text>a 2'-deoxyribonucleoside 5'-triphosphate + H2O = a 2'-deoxyribonucleoside 5'-phosphate + diphosphate + H(+)</text>
        <dbReference type="Rhea" id="RHEA:44644"/>
        <dbReference type="ChEBI" id="CHEBI:15377"/>
        <dbReference type="ChEBI" id="CHEBI:15378"/>
        <dbReference type="ChEBI" id="CHEBI:33019"/>
        <dbReference type="ChEBI" id="CHEBI:61560"/>
        <dbReference type="ChEBI" id="CHEBI:65317"/>
        <dbReference type="EC" id="3.6.1.9"/>
    </reaction>
</comment>
<dbReference type="GO" id="GO:0005737">
    <property type="term" value="C:cytoplasm"/>
    <property type="evidence" value="ECO:0007669"/>
    <property type="project" value="UniProtKB-SubCell"/>
</dbReference>
<dbReference type="InterPro" id="IPR003697">
    <property type="entry name" value="Maf-like"/>
</dbReference>
<protein>
    <recommendedName>
        <fullName evidence="4">Nucleoside triphosphate pyrophosphatase</fullName>
        <ecNumber evidence="4">3.6.1.9</ecNumber>
    </recommendedName>
    <alternativeName>
        <fullName evidence="4">Nucleotide pyrophosphatase</fullName>
        <shortName evidence="4">Nucleotide PPase</shortName>
    </alternativeName>
</protein>
<evidence type="ECO:0000256" key="3">
    <source>
        <dbReference type="ARBA" id="ARBA00023080"/>
    </source>
</evidence>
<evidence type="ECO:0000313" key="6">
    <source>
        <dbReference type="Proteomes" id="UP000289708"/>
    </source>
</evidence>
<comment type="catalytic activity">
    <reaction evidence="4">
        <text>a ribonucleoside 5'-triphosphate + H2O = a ribonucleoside 5'-phosphate + diphosphate + H(+)</text>
        <dbReference type="Rhea" id="RHEA:23996"/>
        <dbReference type="ChEBI" id="CHEBI:15377"/>
        <dbReference type="ChEBI" id="CHEBI:15378"/>
        <dbReference type="ChEBI" id="CHEBI:33019"/>
        <dbReference type="ChEBI" id="CHEBI:58043"/>
        <dbReference type="ChEBI" id="CHEBI:61557"/>
        <dbReference type="EC" id="3.6.1.9"/>
    </reaction>
</comment>
<dbReference type="HAMAP" id="MF_00528">
    <property type="entry name" value="Maf"/>
    <property type="match status" value="1"/>
</dbReference>
<evidence type="ECO:0000256" key="1">
    <source>
        <dbReference type="ARBA" id="ARBA00001968"/>
    </source>
</evidence>
<dbReference type="AlphaFoldDB" id="A0A4Q0MB22"/>
<keyword evidence="4" id="KW-0963">Cytoplasm</keyword>
<dbReference type="EC" id="3.6.1.9" evidence="4"/>
<dbReference type="OrthoDB" id="9813962at2"/>
<comment type="caution">
    <text evidence="5">The sequence shown here is derived from an EMBL/GenBank/DDBJ whole genome shotgun (WGS) entry which is preliminary data.</text>
</comment>
<dbReference type="PIRSF" id="PIRSF006305">
    <property type="entry name" value="Maf"/>
    <property type="match status" value="1"/>
</dbReference>
<reference evidence="5 6" key="1">
    <citation type="submission" date="2018-12" db="EMBL/GenBank/DDBJ databases">
        <title>bacterium Hansschlegelia zhihuaiae S113.</title>
        <authorList>
            <person name="He J."/>
        </authorList>
    </citation>
    <scope>NUCLEOTIDE SEQUENCE [LARGE SCALE GENOMIC DNA]</scope>
    <source>
        <strain evidence="5 6">S 113</strain>
    </source>
</reference>
<comment type="subcellular location">
    <subcellularLocation>
        <location evidence="4">Cytoplasm</location>
    </subcellularLocation>
</comment>
<dbReference type="PANTHER" id="PTHR43213">
    <property type="entry name" value="BIFUNCTIONAL DTTP/UTP PYROPHOSPHATASE/METHYLTRANSFERASE PROTEIN-RELATED"/>
    <property type="match status" value="1"/>
</dbReference>
<proteinExistence type="inferred from homology"/>
<feature type="active site" description="Proton acceptor" evidence="4">
    <location>
        <position position="82"/>
    </location>
</feature>